<gene>
    <name evidence="2" type="ORF">CBR_g39672</name>
</gene>
<dbReference type="Gramene" id="GBG63891">
    <property type="protein sequence ID" value="GBG63891"/>
    <property type="gene ID" value="CBR_g39672"/>
</dbReference>
<dbReference type="EMBL" id="BFEA01000043">
    <property type="protein sequence ID" value="GBG63891.1"/>
    <property type="molecule type" value="Genomic_DNA"/>
</dbReference>
<name>A0A388K1G4_CHABU</name>
<organism evidence="2 3">
    <name type="scientific">Chara braunii</name>
    <name type="common">Braun's stonewort</name>
    <dbReference type="NCBI Taxonomy" id="69332"/>
    <lineage>
        <taxon>Eukaryota</taxon>
        <taxon>Viridiplantae</taxon>
        <taxon>Streptophyta</taxon>
        <taxon>Charophyceae</taxon>
        <taxon>Charales</taxon>
        <taxon>Characeae</taxon>
        <taxon>Chara</taxon>
    </lineage>
</organism>
<keyword evidence="3" id="KW-1185">Reference proteome</keyword>
<evidence type="ECO:0000256" key="1">
    <source>
        <dbReference type="SAM" id="MobiDB-lite"/>
    </source>
</evidence>
<dbReference type="Proteomes" id="UP000265515">
    <property type="component" value="Unassembled WGS sequence"/>
</dbReference>
<feature type="compositionally biased region" description="Basic and acidic residues" evidence="1">
    <location>
        <begin position="19"/>
        <end position="36"/>
    </location>
</feature>
<protein>
    <submittedName>
        <fullName evidence="2">Uncharacterized protein</fullName>
    </submittedName>
</protein>
<proteinExistence type="predicted"/>
<feature type="compositionally biased region" description="Basic and acidic residues" evidence="1">
    <location>
        <begin position="173"/>
        <end position="196"/>
    </location>
</feature>
<feature type="compositionally biased region" description="Pro residues" evidence="1">
    <location>
        <begin position="218"/>
        <end position="229"/>
    </location>
</feature>
<feature type="compositionally biased region" description="Basic and acidic residues" evidence="1">
    <location>
        <begin position="336"/>
        <end position="345"/>
    </location>
</feature>
<accession>A0A388K1G4</accession>
<evidence type="ECO:0000313" key="2">
    <source>
        <dbReference type="EMBL" id="GBG63891.1"/>
    </source>
</evidence>
<dbReference type="AlphaFoldDB" id="A0A388K1G4"/>
<feature type="region of interest" description="Disordered" evidence="1">
    <location>
        <begin position="1"/>
        <end position="79"/>
    </location>
</feature>
<evidence type="ECO:0000313" key="3">
    <source>
        <dbReference type="Proteomes" id="UP000265515"/>
    </source>
</evidence>
<sequence>MVQAAQTRGQSKASASQEHPQREPESERRKEAVEAEKDNDEDEQDDSMHQEEDRKAEKRVKKRGAQEEVEPVLRDVAQKKKKYAVRLEEGFDMEKVIDRLLEGHNDPMTLKEILTSAPKLRDGLKGRFSATRFTEGGLRGSPQHTRQEVPPSGGSLLELKVHLDISQWGVPQDDERRDEPVGDVPREEVHEPERVAEQGAQRGRAAEEVIEVGEDTPPQTPAHTPPQTPAPESRPEIVTEVAQEAGEELQQGEVSLPTPDTTFSPGVRVEMEREGTGWRREALSTVDRHLAAHAQEHPDIGESVLMEPPQEPHQAEREARAEILERGVHRTRGRAPARETAEERRVRVGKRVEEIWEERQRLEVA</sequence>
<feature type="compositionally biased region" description="Polar residues" evidence="1">
    <location>
        <begin position="1"/>
        <end position="18"/>
    </location>
</feature>
<comment type="caution">
    <text evidence="2">The sequence shown here is derived from an EMBL/GenBank/DDBJ whole genome shotgun (WGS) entry which is preliminary data.</text>
</comment>
<feature type="region of interest" description="Disordered" evidence="1">
    <location>
        <begin position="133"/>
        <end position="267"/>
    </location>
</feature>
<feature type="compositionally biased region" description="Low complexity" evidence="1">
    <location>
        <begin position="240"/>
        <end position="254"/>
    </location>
</feature>
<reference evidence="2 3" key="1">
    <citation type="journal article" date="2018" name="Cell">
        <title>The Chara Genome: Secondary Complexity and Implications for Plant Terrestrialization.</title>
        <authorList>
            <person name="Nishiyama T."/>
            <person name="Sakayama H."/>
            <person name="Vries J.D."/>
            <person name="Buschmann H."/>
            <person name="Saint-Marcoux D."/>
            <person name="Ullrich K.K."/>
            <person name="Haas F.B."/>
            <person name="Vanderstraeten L."/>
            <person name="Becker D."/>
            <person name="Lang D."/>
            <person name="Vosolsobe S."/>
            <person name="Rombauts S."/>
            <person name="Wilhelmsson P.K.I."/>
            <person name="Janitza P."/>
            <person name="Kern R."/>
            <person name="Heyl A."/>
            <person name="Rumpler F."/>
            <person name="Villalobos L.I.A.C."/>
            <person name="Clay J.M."/>
            <person name="Skokan R."/>
            <person name="Toyoda A."/>
            <person name="Suzuki Y."/>
            <person name="Kagoshima H."/>
            <person name="Schijlen E."/>
            <person name="Tajeshwar N."/>
            <person name="Catarino B."/>
            <person name="Hetherington A.J."/>
            <person name="Saltykova A."/>
            <person name="Bonnot C."/>
            <person name="Breuninger H."/>
            <person name="Symeonidi A."/>
            <person name="Radhakrishnan G.V."/>
            <person name="Van Nieuwerburgh F."/>
            <person name="Deforce D."/>
            <person name="Chang C."/>
            <person name="Karol K.G."/>
            <person name="Hedrich R."/>
            <person name="Ulvskov P."/>
            <person name="Glockner G."/>
            <person name="Delwiche C.F."/>
            <person name="Petrasek J."/>
            <person name="Van de Peer Y."/>
            <person name="Friml J."/>
            <person name="Beilby M."/>
            <person name="Dolan L."/>
            <person name="Kohara Y."/>
            <person name="Sugano S."/>
            <person name="Fujiyama A."/>
            <person name="Delaux P.-M."/>
            <person name="Quint M."/>
            <person name="TheiBen G."/>
            <person name="Hagemann M."/>
            <person name="Harholt J."/>
            <person name="Dunand C."/>
            <person name="Zachgo S."/>
            <person name="Langdale J."/>
            <person name="Maumus F."/>
            <person name="Straeten D.V.D."/>
            <person name="Gould S.B."/>
            <person name="Rensing S.A."/>
        </authorList>
    </citation>
    <scope>NUCLEOTIDE SEQUENCE [LARGE SCALE GENOMIC DNA]</scope>
    <source>
        <strain evidence="2 3">S276</strain>
    </source>
</reference>
<feature type="region of interest" description="Disordered" evidence="1">
    <location>
        <begin position="296"/>
        <end position="318"/>
    </location>
</feature>
<feature type="region of interest" description="Disordered" evidence="1">
    <location>
        <begin position="326"/>
        <end position="345"/>
    </location>
</feature>
<feature type="compositionally biased region" description="Basic and acidic residues" evidence="1">
    <location>
        <begin position="46"/>
        <end position="56"/>
    </location>
</feature>